<gene>
    <name evidence="3" type="ORF">UFOPK2683_00755</name>
</gene>
<evidence type="ECO:0000259" key="2">
    <source>
        <dbReference type="Pfam" id="PF00487"/>
    </source>
</evidence>
<dbReference type="PANTHER" id="PTHR19353">
    <property type="entry name" value="FATTY ACID DESATURASE 2"/>
    <property type="match status" value="1"/>
</dbReference>
<dbReference type="GO" id="GO:0016717">
    <property type="term" value="F:oxidoreductase activity, acting on paired donors, with oxidation of a pair of donors resulting in the reduction of molecular oxygen to two molecules of water"/>
    <property type="evidence" value="ECO:0007669"/>
    <property type="project" value="TreeGrafter"/>
</dbReference>
<organism evidence="3">
    <name type="scientific">freshwater metagenome</name>
    <dbReference type="NCBI Taxonomy" id="449393"/>
    <lineage>
        <taxon>unclassified sequences</taxon>
        <taxon>metagenomes</taxon>
        <taxon>ecological metagenomes</taxon>
    </lineage>
</organism>
<keyword evidence="1" id="KW-0812">Transmembrane</keyword>
<dbReference type="EMBL" id="CAEZYK010000034">
    <property type="protein sequence ID" value="CAB4722719.1"/>
    <property type="molecule type" value="Genomic_DNA"/>
</dbReference>
<accession>A0A6J6RI78</accession>
<dbReference type="GO" id="GO:0016020">
    <property type="term" value="C:membrane"/>
    <property type="evidence" value="ECO:0007669"/>
    <property type="project" value="TreeGrafter"/>
</dbReference>
<dbReference type="InterPro" id="IPR005804">
    <property type="entry name" value="FA_desaturase_dom"/>
</dbReference>
<dbReference type="GO" id="GO:0008610">
    <property type="term" value="P:lipid biosynthetic process"/>
    <property type="evidence" value="ECO:0007669"/>
    <property type="project" value="UniProtKB-ARBA"/>
</dbReference>
<name>A0A6J6RI78_9ZZZZ</name>
<protein>
    <submittedName>
        <fullName evidence="3">Unannotated protein</fullName>
    </submittedName>
</protein>
<evidence type="ECO:0000313" key="3">
    <source>
        <dbReference type="EMBL" id="CAB4722719.1"/>
    </source>
</evidence>
<dbReference type="AlphaFoldDB" id="A0A6J6RI78"/>
<feature type="transmembrane region" description="Helical" evidence="1">
    <location>
        <begin position="44"/>
        <end position="75"/>
    </location>
</feature>
<reference evidence="3" key="1">
    <citation type="submission" date="2020-05" db="EMBL/GenBank/DDBJ databases">
        <authorList>
            <person name="Chiriac C."/>
            <person name="Salcher M."/>
            <person name="Ghai R."/>
            <person name="Kavagutti S V."/>
        </authorList>
    </citation>
    <scope>NUCLEOTIDE SEQUENCE</scope>
</reference>
<dbReference type="Pfam" id="PF00487">
    <property type="entry name" value="FA_desaturase"/>
    <property type="match status" value="1"/>
</dbReference>
<feature type="domain" description="Fatty acid desaturase" evidence="2">
    <location>
        <begin position="59"/>
        <end position="297"/>
    </location>
</feature>
<keyword evidence="1" id="KW-1133">Transmembrane helix</keyword>
<dbReference type="PANTHER" id="PTHR19353:SF19">
    <property type="entry name" value="DELTA(5) FATTY ACID DESATURASE C-RELATED"/>
    <property type="match status" value="1"/>
</dbReference>
<proteinExistence type="predicted"/>
<dbReference type="InterPro" id="IPR012171">
    <property type="entry name" value="Fatty_acid_desaturase"/>
</dbReference>
<evidence type="ECO:0000256" key="1">
    <source>
        <dbReference type="SAM" id="Phobius"/>
    </source>
</evidence>
<keyword evidence="1" id="KW-0472">Membrane</keyword>
<sequence length="313" mass="35335">MTNTEDATNYGEHRLALRAERARAAPYWGGFQLRIVLEFLVSSAAWITVIVLGTVGIIPLGLGLVLNTIVATTFYMPMHEATHGNIWGRRPGSRTVENLIGIACSIPLGLSYEAHRVSHMRHHAFTNDPDRDPDRFTDGPLHDLPVKWFVVTVVNVFLPVFAFVPSTRRLLPAQIRQSFRADGGKRSGLVQLRFWLIMHSVLLVAFLTGFGWPALFLWYIPARLQAFWLLLVFAWYPHHPAAQVGRYVDTRVAVFPESGLLLRGHDHHALHHLFPRVPHYRLRALWQDVAADMVAKGVRSEGQALEATGPIIW</sequence>